<dbReference type="Proteomes" id="UP001151081">
    <property type="component" value="Unassembled WGS sequence"/>
</dbReference>
<dbReference type="AlphaFoldDB" id="A0A9X4AXW5"/>
<dbReference type="InterPro" id="IPR054491">
    <property type="entry name" value="MGH1-like_GH"/>
</dbReference>
<dbReference type="Pfam" id="PF22422">
    <property type="entry name" value="MGH1-like_GH"/>
    <property type="match status" value="1"/>
</dbReference>
<evidence type="ECO:0000313" key="4">
    <source>
        <dbReference type="EMBL" id="MDC3988894.1"/>
    </source>
</evidence>
<dbReference type="GO" id="GO:0005975">
    <property type="term" value="P:carbohydrate metabolic process"/>
    <property type="evidence" value="ECO:0007669"/>
    <property type="project" value="InterPro"/>
</dbReference>
<dbReference type="EMBL" id="JAGTJJ010000087">
    <property type="protein sequence ID" value="MDC3988894.1"/>
    <property type="molecule type" value="Genomic_DNA"/>
</dbReference>
<protein>
    <recommendedName>
        <fullName evidence="3">Mannosylglycerate hydrolase MGH1-like glycoside hydrolase domain-containing protein</fullName>
    </recommendedName>
</protein>
<proteinExistence type="predicted"/>
<dbReference type="SUPFAM" id="SSF48208">
    <property type="entry name" value="Six-hairpin glycosidases"/>
    <property type="match status" value="1"/>
</dbReference>
<feature type="domain" description="Mannosylglycerate hydrolase MGH1-like glycoside hydrolase" evidence="3">
    <location>
        <begin position="199"/>
        <end position="507"/>
    </location>
</feature>
<dbReference type="Gene3D" id="2.60.120.260">
    <property type="entry name" value="Galactose-binding domain-like"/>
    <property type="match status" value="1"/>
</dbReference>
<keyword evidence="5" id="KW-1185">Reference proteome</keyword>
<dbReference type="PROSITE" id="PS51257">
    <property type="entry name" value="PROKAR_LIPOPROTEIN"/>
    <property type="match status" value="1"/>
</dbReference>
<reference evidence="4 5" key="1">
    <citation type="submission" date="2021-04" db="EMBL/GenBank/DDBJ databases">
        <title>Genome analysis of Polyangium sp.</title>
        <authorList>
            <person name="Li Y."/>
            <person name="Wang J."/>
        </authorList>
    </citation>
    <scope>NUCLEOTIDE SEQUENCE [LARGE SCALE GENOMIC DNA]</scope>
    <source>
        <strain evidence="4 5">SDU14</strain>
    </source>
</reference>
<dbReference type="Gene3D" id="1.50.10.10">
    <property type="match status" value="1"/>
</dbReference>
<dbReference type="InterPro" id="IPR008928">
    <property type="entry name" value="6-hairpin_glycosidase_sf"/>
</dbReference>
<dbReference type="InterPro" id="IPR012341">
    <property type="entry name" value="6hp_glycosidase-like_sf"/>
</dbReference>
<keyword evidence="2" id="KW-0732">Signal</keyword>
<feature type="region of interest" description="Disordered" evidence="1">
    <location>
        <begin position="34"/>
        <end position="96"/>
    </location>
</feature>
<feature type="compositionally biased region" description="Low complexity" evidence="1">
    <location>
        <begin position="85"/>
        <end position="96"/>
    </location>
</feature>
<accession>A0A9X4AXW5</accession>
<gene>
    <name evidence="4" type="ORF">KEG57_50980</name>
</gene>
<evidence type="ECO:0000313" key="5">
    <source>
        <dbReference type="Proteomes" id="UP001151081"/>
    </source>
</evidence>
<organism evidence="4 5">
    <name type="scientific">Polyangium jinanense</name>
    <dbReference type="NCBI Taxonomy" id="2829994"/>
    <lineage>
        <taxon>Bacteria</taxon>
        <taxon>Pseudomonadati</taxon>
        <taxon>Myxococcota</taxon>
        <taxon>Polyangia</taxon>
        <taxon>Polyangiales</taxon>
        <taxon>Polyangiaceae</taxon>
        <taxon>Polyangium</taxon>
    </lineage>
</organism>
<dbReference type="RefSeq" id="WP_272427952.1">
    <property type="nucleotide sequence ID" value="NZ_JAGTJJ010000087.1"/>
</dbReference>
<name>A0A9X4AXW5_9BACT</name>
<dbReference type="InterPro" id="IPR013783">
    <property type="entry name" value="Ig-like_fold"/>
</dbReference>
<sequence length="909" mass="96147">MNVLRNPLGTCFVSLAALAALGCGGDELGGTTSGTTLGTGSGSSSGSGSGGSGAGGGGSGGGSASSSGSGGSGGSGGGSSAECVPPTGTPASGTGTWYDAPNQATVVVQNAASCARTYVLSTTGPLRDNNPSNPRTIAEVPGQPVLRTGHDMLDALYALAVEESRECSVAAISDYAFNGGNPLPCPQGGCFETGRLWKYVWTRDTSYSVALGLSLLDPTRARNSMEFKTSLRRDGTKREIVQDTGTGGSYPISSDRVVWAMGAFELLKHLDGAERSAFRDLAYEAIVNTAEHDRLVVWDKADGLYRGEQSFLDWREQTYPAWVATDTVQIGMSKALGTNIAHLVMLDVAVKLAEEKGDTAASQKYAGWATALRDAIRARLFLPERQMYSTFVTTYLDPAPTLQYDLLGSAFAVLFDVATKAEAEEIVARYPHLPKGAPVIWPQQQNTRIYHNRAIWPFVTAFWAKAAAKAGNADAIDNAVRALVRGAALNLSNMENFEAVTGANWKEEGPTSGPVVNSQRQLWSVAGFVGVVHDVLFGLEATQSGIRFAPKITRGLRNTLFSGMDEITLSGVRYKGKRISVRVKLPAVSGDNGLLDVTAARLDGQDVGTGFVDAAALGQDSVFEIELGAGAPSTKGITALGDAEIANYKNVFGPHTPSISGLVITNDRVQVNFSVGENPNDVTLNVYRDGTRIAQDLPGGTTSYVDPGSTEYMTKTYCYTVEAVFKTSGNASQRARPWCYWGPNNTRIQSFGAQQSFQATGGTLVLNHGRWHYENWGDPGHKITVSNVTAKQSGRHLLQVTAGNGAGDYTTGITCSVKAIEVWDGATLVGSGQLTMPHLATWDDWRDSNFVPVDLVAGKTYSIVIREDAGSGNMSDFAHFGSYNGMGGQSGRFNKVNISELKVLAIGAP</sequence>
<comment type="caution">
    <text evidence="4">The sequence shown here is derived from an EMBL/GenBank/DDBJ whole genome shotgun (WGS) entry which is preliminary data.</text>
</comment>
<evidence type="ECO:0000259" key="3">
    <source>
        <dbReference type="Pfam" id="PF22422"/>
    </source>
</evidence>
<evidence type="ECO:0000256" key="1">
    <source>
        <dbReference type="SAM" id="MobiDB-lite"/>
    </source>
</evidence>
<feature type="compositionally biased region" description="Gly residues" evidence="1">
    <location>
        <begin position="34"/>
        <end position="79"/>
    </location>
</feature>
<evidence type="ECO:0000256" key="2">
    <source>
        <dbReference type="SAM" id="SignalP"/>
    </source>
</evidence>
<feature type="signal peptide" evidence="2">
    <location>
        <begin position="1"/>
        <end position="19"/>
    </location>
</feature>
<dbReference type="Gene3D" id="2.60.40.10">
    <property type="entry name" value="Immunoglobulins"/>
    <property type="match status" value="1"/>
</dbReference>
<feature type="chain" id="PRO_5040758186" description="Mannosylglycerate hydrolase MGH1-like glycoside hydrolase domain-containing protein" evidence="2">
    <location>
        <begin position="20"/>
        <end position="909"/>
    </location>
</feature>